<comment type="similarity">
    <text evidence="1">Belongs to the flagella basal body rod proteins family.</text>
</comment>
<feature type="domain" description="Flagellar basal-body/hook protein C-terminal" evidence="2">
    <location>
        <begin position="96"/>
        <end position="133"/>
    </location>
</feature>
<protein>
    <recommendedName>
        <fullName evidence="2">Flagellar basal-body/hook protein C-terminal domain-containing protein</fullName>
    </recommendedName>
</protein>
<reference evidence="3 4" key="1">
    <citation type="submission" date="2016-09" db="EMBL/GenBank/DDBJ databases">
        <title>Bacillus aquimaris SAMM genome sequence reveals colonization and biosurfactant production capacities.</title>
        <authorList>
            <person name="Waghmode S.R."/>
            <person name="Suryavanshi M.V."/>
        </authorList>
    </citation>
    <scope>NUCLEOTIDE SEQUENCE [LARGE SCALE GENOMIC DNA]</scope>
    <source>
        <strain evidence="3 4">SAMM</strain>
    </source>
</reference>
<comment type="caution">
    <text evidence="3">The sequence shown here is derived from an EMBL/GenBank/DDBJ whole genome shotgun (WGS) entry which is preliminary data.</text>
</comment>
<dbReference type="SUPFAM" id="SSF64518">
    <property type="entry name" value="Phase 1 flagellin"/>
    <property type="match status" value="1"/>
</dbReference>
<dbReference type="GO" id="GO:0009424">
    <property type="term" value="C:bacterial-type flagellum hook"/>
    <property type="evidence" value="ECO:0007669"/>
    <property type="project" value="InterPro"/>
</dbReference>
<dbReference type="EMBL" id="MINN01000108">
    <property type="protein sequence ID" value="OIU70093.1"/>
    <property type="molecule type" value="Genomic_DNA"/>
</dbReference>
<dbReference type="PANTHER" id="PTHR30033">
    <property type="entry name" value="FLAGELLAR HOOK-ASSOCIATED PROTEIN 1"/>
    <property type="match status" value="1"/>
</dbReference>
<gene>
    <name evidence="3" type="ORF">BHE18_15720</name>
</gene>
<proteinExistence type="inferred from homology"/>
<sequence>MTTVENYQQKINTAVTEFAQANGNVFETTSPAGELSVATDAPLELPKGLDEDVKNVQADFRAIVSGLGAEGQTAGYAVSAQEQLIVSTENRRQAVTGVSLDEEMSNLVKFQHAYNAAARLVSTTDEMLDTIINRMAAR</sequence>
<keyword evidence="4" id="KW-1185">Reference proteome</keyword>
<dbReference type="AlphaFoldDB" id="A0A1J6VXR1"/>
<dbReference type="GO" id="GO:0005198">
    <property type="term" value="F:structural molecule activity"/>
    <property type="evidence" value="ECO:0007669"/>
    <property type="project" value="InterPro"/>
</dbReference>
<dbReference type="RefSeq" id="WP_071619671.1">
    <property type="nucleotide sequence ID" value="NZ_MINN01000108.1"/>
</dbReference>
<name>A0A1J6VXR1_9BACI</name>
<dbReference type="InterPro" id="IPR002371">
    <property type="entry name" value="FlgK"/>
</dbReference>
<dbReference type="GO" id="GO:0044780">
    <property type="term" value="P:bacterial-type flagellum assembly"/>
    <property type="evidence" value="ECO:0007669"/>
    <property type="project" value="InterPro"/>
</dbReference>
<dbReference type="PANTHER" id="PTHR30033:SF1">
    <property type="entry name" value="FLAGELLAR HOOK-ASSOCIATED PROTEIN 1"/>
    <property type="match status" value="1"/>
</dbReference>
<dbReference type="Proteomes" id="UP000182062">
    <property type="component" value="Unassembled WGS sequence"/>
</dbReference>
<evidence type="ECO:0000313" key="3">
    <source>
        <dbReference type="EMBL" id="OIU70093.1"/>
    </source>
</evidence>
<accession>A0A1J6VXR1</accession>
<evidence type="ECO:0000259" key="2">
    <source>
        <dbReference type="Pfam" id="PF06429"/>
    </source>
</evidence>
<dbReference type="Pfam" id="PF06429">
    <property type="entry name" value="Flg_bbr_C"/>
    <property type="match status" value="1"/>
</dbReference>
<evidence type="ECO:0000256" key="1">
    <source>
        <dbReference type="ARBA" id="ARBA00009677"/>
    </source>
</evidence>
<organism evidence="3 4">
    <name type="scientific">Rossellomorea aquimaris</name>
    <dbReference type="NCBI Taxonomy" id="189382"/>
    <lineage>
        <taxon>Bacteria</taxon>
        <taxon>Bacillati</taxon>
        <taxon>Bacillota</taxon>
        <taxon>Bacilli</taxon>
        <taxon>Bacillales</taxon>
        <taxon>Bacillaceae</taxon>
        <taxon>Rossellomorea</taxon>
    </lineage>
</organism>
<dbReference type="InterPro" id="IPR010930">
    <property type="entry name" value="Flg_bb/hook_C_dom"/>
</dbReference>
<evidence type="ECO:0000313" key="4">
    <source>
        <dbReference type="Proteomes" id="UP000182062"/>
    </source>
</evidence>